<feature type="binding site" evidence="14">
    <location>
        <position position="12"/>
    </location>
    <ligand>
        <name>NADPH</name>
        <dbReference type="ChEBI" id="CHEBI:57783"/>
    </ligand>
</feature>
<dbReference type="PROSITE" id="PS00957">
    <property type="entry name" value="NAD_G3PDH"/>
    <property type="match status" value="1"/>
</dbReference>
<dbReference type="InterPro" id="IPR036291">
    <property type="entry name" value="NAD(P)-bd_dom_sf"/>
</dbReference>
<evidence type="ECO:0000313" key="21">
    <source>
        <dbReference type="EMBL" id="PIB26653.1"/>
    </source>
</evidence>
<evidence type="ECO:0000256" key="13">
    <source>
        <dbReference type="ARBA" id="ARBA00080511"/>
    </source>
</evidence>
<evidence type="ECO:0000256" key="2">
    <source>
        <dbReference type="ARBA" id="ARBA00022516"/>
    </source>
</evidence>
<dbReference type="EC" id="1.1.1.94" evidence="11 14"/>
<dbReference type="RefSeq" id="WP_099591481.1">
    <property type="nucleotide sequence ID" value="NZ_MDGM01000003.1"/>
</dbReference>
<dbReference type="UniPathway" id="UPA00940"/>
<feature type="binding site" evidence="17">
    <location>
        <position position="136"/>
    </location>
    <ligand>
        <name>NAD(+)</name>
        <dbReference type="ChEBI" id="CHEBI:57540"/>
    </ligand>
</feature>
<accession>A0A2G5KCA7</accession>
<feature type="binding site" evidence="14">
    <location>
        <position position="132"/>
    </location>
    <ligand>
        <name>sn-glycerol 3-phosphate</name>
        <dbReference type="ChEBI" id="CHEBI:57597"/>
    </ligand>
</feature>
<sequence length="323" mass="33700">MNNIGVIGAGAFGTALACVFANGGNHVTLWGRDQAKMNAMAQLGVNSDYLPDLPLPNGLLPTSDFSRLLDMDAILMVVPAQHLRGLLAQLDFTKIPCPIIFCAKGIESESGKLQTEIGNAFLPDHDIAVITGPGFAQEIAGGKPTALTIASDNPVLGERLQEMLSTPSLRLYLSNDMRGAQLGGALKNVLAIACGIVAGSGLGQSAQAALMTRGFAETSRLGLAMGAKIETLSGLSGFGDLVLTCTSKQSRNFSFGHTLGRTGAFSTGKTYEGVATAKACLKLAQQFNVEMPIAQTVADILDGQLDVPTALTSLMSRPLKSEF</sequence>
<feature type="binding site" evidence="14">
    <location>
        <position position="252"/>
    </location>
    <ligand>
        <name>sn-glycerol 3-phosphate</name>
        <dbReference type="ChEBI" id="CHEBI:57597"/>
    </ligand>
</feature>
<evidence type="ECO:0000256" key="17">
    <source>
        <dbReference type="PIRSR" id="PIRSR000114-3"/>
    </source>
</evidence>
<dbReference type="GO" id="GO:0005975">
    <property type="term" value="P:carbohydrate metabolic process"/>
    <property type="evidence" value="ECO:0007669"/>
    <property type="project" value="InterPro"/>
</dbReference>
<dbReference type="OrthoDB" id="9812273at2"/>
<feature type="binding site" evidence="14">
    <location>
        <position position="272"/>
    </location>
    <ligand>
        <name>NADPH</name>
        <dbReference type="ChEBI" id="CHEBI:57783"/>
    </ligand>
</feature>
<evidence type="ECO:0000256" key="15">
    <source>
        <dbReference type="PIRSR" id="PIRSR000114-1"/>
    </source>
</evidence>
<dbReference type="GO" id="GO:0141152">
    <property type="term" value="F:glycerol-3-phosphate dehydrogenase (NAD+) activity"/>
    <property type="evidence" value="ECO:0007669"/>
    <property type="project" value="RHEA"/>
</dbReference>
<name>A0A2G5KCA7_9RHOB</name>
<feature type="binding site" evidence="14">
    <location>
        <position position="136"/>
    </location>
    <ligand>
        <name>NADPH</name>
        <dbReference type="ChEBI" id="CHEBI:57783"/>
    </ligand>
</feature>
<dbReference type="Proteomes" id="UP000231516">
    <property type="component" value="Unassembled WGS sequence"/>
</dbReference>
<dbReference type="SUPFAM" id="SSF48179">
    <property type="entry name" value="6-phosphogluconate dehydrogenase C-terminal domain-like"/>
    <property type="match status" value="1"/>
</dbReference>
<dbReference type="PIRSF" id="PIRSF000114">
    <property type="entry name" value="Glycerol-3-P_dh"/>
    <property type="match status" value="1"/>
</dbReference>
<dbReference type="SUPFAM" id="SSF51735">
    <property type="entry name" value="NAD(P)-binding Rossmann-fold domains"/>
    <property type="match status" value="1"/>
</dbReference>
<feature type="binding site" evidence="14">
    <location>
        <position position="104"/>
    </location>
    <ligand>
        <name>NADPH</name>
        <dbReference type="ChEBI" id="CHEBI:57783"/>
    </ligand>
</feature>
<proteinExistence type="inferred from homology"/>
<dbReference type="NCBIfam" id="NF000942">
    <property type="entry name" value="PRK00094.1-4"/>
    <property type="match status" value="1"/>
</dbReference>
<dbReference type="Gene3D" id="1.10.1040.10">
    <property type="entry name" value="N-(1-d-carboxylethyl)-l-norvaline Dehydrogenase, domain 2"/>
    <property type="match status" value="1"/>
</dbReference>
<dbReference type="GO" id="GO:0005829">
    <property type="term" value="C:cytosol"/>
    <property type="evidence" value="ECO:0007669"/>
    <property type="project" value="TreeGrafter"/>
</dbReference>
<feature type="binding site" evidence="14">
    <location>
        <position position="251"/>
    </location>
    <ligand>
        <name>NADPH</name>
        <dbReference type="ChEBI" id="CHEBI:57783"/>
    </ligand>
</feature>
<evidence type="ECO:0000256" key="7">
    <source>
        <dbReference type="ARBA" id="ARBA00023098"/>
    </source>
</evidence>
<dbReference type="GO" id="GO:0046168">
    <property type="term" value="P:glycerol-3-phosphate catabolic process"/>
    <property type="evidence" value="ECO:0007669"/>
    <property type="project" value="InterPro"/>
</dbReference>
<keyword evidence="9 14" id="KW-1208">Phospholipid metabolism</keyword>
<dbReference type="FunFam" id="3.40.50.720:FF:000019">
    <property type="entry name" value="Glycerol-3-phosphate dehydrogenase [NAD(P)+]"/>
    <property type="match status" value="1"/>
</dbReference>
<feature type="binding site" evidence="14">
    <location>
        <position position="104"/>
    </location>
    <ligand>
        <name>sn-glycerol 3-phosphate</name>
        <dbReference type="ChEBI" id="CHEBI:57597"/>
    </ligand>
</feature>
<comment type="caution">
    <text evidence="21">The sequence shown here is derived from an EMBL/GenBank/DDBJ whole genome shotgun (WGS) entry which is preliminary data.</text>
</comment>
<feature type="binding site" evidence="14">
    <location>
        <position position="251"/>
    </location>
    <ligand>
        <name>sn-glycerol 3-phosphate</name>
        <dbReference type="ChEBI" id="CHEBI:57597"/>
    </ligand>
</feature>
<comment type="caution">
    <text evidence="14">Lacks conserved residue(s) required for the propagation of feature annotation.</text>
</comment>
<dbReference type="InterPro" id="IPR006109">
    <property type="entry name" value="G3P_DH_NAD-dep_C"/>
</dbReference>
<reference evidence="21 22" key="1">
    <citation type="submission" date="2016-08" db="EMBL/GenBank/DDBJ databases">
        <title>Draft genome of Amylibacter sp. strain 4G11.</title>
        <authorList>
            <person name="Wong S.-K."/>
            <person name="Hamasaki K."/>
            <person name="Yoshizawa S."/>
        </authorList>
    </citation>
    <scope>NUCLEOTIDE SEQUENCE [LARGE SCALE GENOMIC DNA]</scope>
    <source>
        <strain evidence="21 22">4G11</strain>
    </source>
</reference>
<feature type="binding site" evidence="14">
    <location>
        <position position="32"/>
    </location>
    <ligand>
        <name>NADPH</name>
        <dbReference type="ChEBI" id="CHEBI:57783"/>
    </ligand>
</feature>
<dbReference type="Gene3D" id="3.40.50.720">
    <property type="entry name" value="NAD(P)-binding Rossmann-like Domain"/>
    <property type="match status" value="1"/>
</dbReference>
<comment type="subcellular location">
    <subcellularLocation>
        <location evidence="14">Cytoplasm</location>
    </subcellularLocation>
</comment>
<dbReference type="FunFam" id="1.10.1040.10:FF:000001">
    <property type="entry name" value="Glycerol-3-phosphate dehydrogenase [NAD(P)+]"/>
    <property type="match status" value="1"/>
</dbReference>
<dbReference type="EMBL" id="MDGM01000003">
    <property type="protein sequence ID" value="PIB26653.1"/>
    <property type="molecule type" value="Genomic_DNA"/>
</dbReference>
<dbReference type="InterPro" id="IPR011128">
    <property type="entry name" value="G3P_DH_NAD-dep_N"/>
</dbReference>
<keyword evidence="3 14" id="KW-0547">Nucleotide-binding</keyword>
<dbReference type="GO" id="GO:0051287">
    <property type="term" value="F:NAD binding"/>
    <property type="evidence" value="ECO:0007669"/>
    <property type="project" value="InterPro"/>
</dbReference>
<gene>
    <name evidence="14" type="primary">gpsA</name>
    <name evidence="21" type="ORF">BFP76_12245</name>
</gene>
<dbReference type="PRINTS" id="PR00077">
    <property type="entry name" value="GPDHDRGNASE"/>
</dbReference>
<dbReference type="GO" id="GO:0006650">
    <property type="term" value="P:glycerophospholipid metabolic process"/>
    <property type="evidence" value="ECO:0007669"/>
    <property type="project" value="UniProtKB-UniRule"/>
</dbReference>
<evidence type="ECO:0000256" key="10">
    <source>
        <dbReference type="ARBA" id="ARBA00052716"/>
    </source>
</evidence>
<dbReference type="GO" id="GO:0141153">
    <property type="term" value="F:glycerol-3-phosphate dehydrogenase (NADP+) activity"/>
    <property type="evidence" value="ECO:0007669"/>
    <property type="project" value="RHEA"/>
</dbReference>
<feature type="binding site" evidence="14">
    <location>
        <position position="240"/>
    </location>
    <ligand>
        <name>sn-glycerol 3-phosphate</name>
        <dbReference type="ChEBI" id="CHEBI:57597"/>
    </ligand>
</feature>
<keyword evidence="7 14" id="KW-0443">Lipid metabolism</keyword>
<dbReference type="PANTHER" id="PTHR11728:SF1">
    <property type="entry name" value="GLYCEROL-3-PHOSPHATE DEHYDROGENASE [NAD(+)] 2, CHLOROPLASTIC"/>
    <property type="match status" value="1"/>
</dbReference>
<comment type="catalytic activity">
    <reaction evidence="14">
        <text>sn-glycerol 3-phosphate + NAD(+) = dihydroxyacetone phosphate + NADH + H(+)</text>
        <dbReference type="Rhea" id="RHEA:11092"/>
        <dbReference type="ChEBI" id="CHEBI:15378"/>
        <dbReference type="ChEBI" id="CHEBI:57540"/>
        <dbReference type="ChEBI" id="CHEBI:57597"/>
        <dbReference type="ChEBI" id="CHEBI:57642"/>
        <dbReference type="ChEBI" id="CHEBI:57945"/>
        <dbReference type="EC" id="1.1.1.94"/>
    </reaction>
</comment>
<feature type="binding site" evidence="14">
    <location>
        <position position="250"/>
    </location>
    <ligand>
        <name>sn-glycerol 3-phosphate</name>
        <dbReference type="ChEBI" id="CHEBI:57597"/>
    </ligand>
</feature>
<dbReference type="GO" id="GO:0046167">
    <property type="term" value="P:glycerol-3-phosphate biosynthetic process"/>
    <property type="evidence" value="ECO:0007669"/>
    <property type="project" value="UniProtKB-UniRule"/>
</dbReference>
<keyword evidence="4 14" id="KW-0521">NADP</keyword>
<feature type="domain" description="Glycerol-3-phosphate dehydrogenase NAD-dependent C-terminal" evidence="20">
    <location>
        <begin position="176"/>
        <end position="311"/>
    </location>
</feature>
<evidence type="ECO:0000256" key="14">
    <source>
        <dbReference type="HAMAP-Rule" id="MF_00394"/>
    </source>
</evidence>
<comment type="function">
    <text evidence="14">Catalyzes the reduction of the glycolytic intermediate dihydroxyacetone phosphate (DHAP) to sn-glycerol 3-phosphate (G3P), the key precursor for phospholipid synthesis.</text>
</comment>
<dbReference type="InterPro" id="IPR013328">
    <property type="entry name" value="6PGD_dom2"/>
</dbReference>
<evidence type="ECO:0000256" key="16">
    <source>
        <dbReference type="PIRSR" id="PIRSR000114-2"/>
    </source>
</evidence>
<dbReference type="InterPro" id="IPR006168">
    <property type="entry name" value="G3P_DH_NAD-dep"/>
</dbReference>
<dbReference type="PANTHER" id="PTHR11728">
    <property type="entry name" value="GLYCEROL-3-PHOSPHATE DEHYDROGENASE"/>
    <property type="match status" value="1"/>
</dbReference>
<dbReference type="HAMAP" id="MF_00394">
    <property type="entry name" value="NAD_Glyc3P_dehydrog"/>
    <property type="match status" value="1"/>
</dbReference>
<evidence type="ECO:0000256" key="3">
    <source>
        <dbReference type="ARBA" id="ARBA00022741"/>
    </source>
</evidence>
<keyword evidence="8 14" id="KW-0594">Phospholipid biosynthesis</keyword>
<feature type="active site" description="Proton acceptor" evidence="14 15">
    <location>
        <position position="187"/>
    </location>
</feature>
<evidence type="ECO:0000259" key="19">
    <source>
        <dbReference type="Pfam" id="PF01210"/>
    </source>
</evidence>
<feature type="binding site" evidence="16">
    <location>
        <begin position="251"/>
        <end position="252"/>
    </location>
    <ligand>
        <name>substrate</name>
    </ligand>
</feature>
<feature type="binding site" evidence="14">
    <location>
        <position position="187"/>
    </location>
    <ligand>
        <name>sn-glycerol 3-phosphate</name>
        <dbReference type="ChEBI" id="CHEBI:57597"/>
    </ligand>
</feature>
<feature type="binding site" evidence="17">
    <location>
        <begin position="8"/>
        <end position="13"/>
    </location>
    <ligand>
        <name>NAD(+)</name>
        <dbReference type="ChEBI" id="CHEBI:57540"/>
    </ligand>
</feature>
<evidence type="ECO:0000256" key="4">
    <source>
        <dbReference type="ARBA" id="ARBA00022857"/>
    </source>
</evidence>
<evidence type="ECO:0000256" key="11">
    <source>
        <dbReference type="ARBA" id="ARBA00066687"/>
    </source>
</evidence>
<feature type="domain" description="Glycerol-3-phosphate dehydrogenase NAD-dependent N-terminal" evidence="19">
    <location>
        <begin position="4"/>
        <end position="154"/>
    </location>
</feature>
<feature type="binding site" evidence="14">
    <location>
        <position position="49"/>
    </location>
    <ligand>
        <name>NADPH</name>
        <dbReference type="ChEBI" id="CHEBI:57783"/>
    </ligand>
</feature>
<dbReference type="Pfam" id="PF01210">
    <property type="entry name" value="NAD_Gly3P_dh_N"/>
    <property type="match status" value="1"/>
</dbReference>
<evidence type="ECO:0000259" key="20">
    <source>
        <dbReference type="Pfam" id="PF07479"/>
    </source>
</evidence>
<organism evidence="21 22">
    <name type="scientific">Paramylibacter kogurei</name>
    <dbReference type="NCBI Taxonomy" id="1889778"/>
    <lineage>
        <taxon>Bacteria</taxon>
        <taxon>Pseudomonadati</taxon>
        <taxon>Pseudomonadota</taxon>
        <taxon>Alphaproteobacteria</taxon>
        <taxon>Rhodobacterales</taxon>
        <taxon>Paracoccaceae</taxon>
        <taxon>Paramylibacter</taxon>
    </lineage>
</organism>
<keyword evidence="6 14" id="KW-0520">NAD</keyword>
<dbReference type="Pfam" id="PF07479">
    <property type="entry name" value="NAD_Gly3P_dh_C"/>
    <property type="match status" value="1"/>
</dbReference>
<evidence type="ECO:0000256" key="5">
    <source>
        <dbReference type="ARBA" id="ARBA00023002"/>
    </source>
</evidence>
<keyword evidence="5 14" id="KW-0560">Oxidoreductase</keyword>
<protein>
    <recommendedName>
        <fullName evidence="12 14">Glycerol-3-phosphate dehydrogenase [NAD(P)+]</fullName>
        <ecNumber evidence="11 14">1.1.1.94</ecNumber>
    </recommendedName>
    <alternativeName>
        <fullName evidence="14">NAD(P)(+)-dependent glycerol-3-phosphate dehydrogenase</fullName>
    </alternativeName>
    <alternativeName>
        <fullName evidence="13 14">NAD(P)H-dependent dihydroxyacetone-phosphate reductase</fullName>
    </alternativeName>
</protein>
<evidence type="ECO:0000256" key="1">
    <source>
        <dbReference type="ARBA" id="ARBA00011009"/>
    </source>
</evidence>
<feature type="binding site" evidence="16">
    <location>
        <position position="104"/>
    </location>
    <ligand>
        <name>substrate</name>
    </ligand>
</feature>
<evidence type="ECO:0000313" key="22">
    <source>
        <dbReference type="Proteomes" id="UP000231516"/>
    </source>
</evidence>
<evidence type="ECO:0000256" key="9">
    <source>
        <dbReference type="ARBA" id="ARBA00023264"/>
    </source>
</evidence>
<feature type="binding site" evidence="17">
    <location>
        <position position="269"/>
    </location>
    <ligand>
        <name>NAD(+)</name>
        <dbReference type="ChEBI" id="CHEBI:57540"/>
    </ligand>
</feature>
<dbReference type="GO" id="GO:0008654">
    <property type="term" value="P:phospholipid biosynthetic process"/>
    <property type="evidence" value="ECO:0007669"/>
    <property type="project" value="UniProtKB-KW"/>
</dbReference>
<keyword evidence="2 14" id="KW-0444">Lipid biosynthesis</keyword>
<evidence type="ECO:0000256" key="6">
    <source>
        <dbReference type="ARBA" id="ARBA00023027"/>
    </source>
</evidence>
<dbReference type="NCBIfam" id="NF000940">
    <property type="entry name" value="PRK00094.1-2"/>
    <property type="match status" value="1"/>
</dbReference>
<evidence type="ECO:0000256" key="8">
    <source>
        <dbReference type="ARBA" id="ARBA00023209"/>
    </source>
</evidence>
<feature type="binding site" evidence="17">
    <location>
        <position position="251"/>
    </location>
    <ligand>
        <name>NAD(+)</name>
        <dbReference type="ChEBI" id="CHEBI:57540"/>
    </ligand>
</feature>
<keyword evidence="14" id="KW-0963">Cytoplasm</keyword>
<dbReference type="InterPro" id="IPR008927">
    <property type="entry name" value="6-PGluconate_DH-like_C_sf"/>
</dbReference>
<comment type="catalytic activity">
    <reaction evidence="10">
        <text>sn-glycerol 3-phosphate + NADP(+) = dihydroxyacetone phosphate + NADPH + H(+)</text>
        <dbReference type="Rhea" id="RHEA:11096"/>
        <dbReference type="ChEBI" id="CHEBI:15378"/>
        <dbReference type="ChEBI" id="CHEBI:57597"/>
        <dbReference type="ChEBI" id="CHEBI:57642"/>
        <dbReference type="ChEBI" id="CHEBI:57783"/>
        <dbReference type="ChEBI" id="CHEBI:58349"/>
        <dbReference type="EC" id="1.1.1.94"/>
    </reaction>
    <physiologicalReaction direction="right-to-left" evidence="10">
        <dbReference type="Rhea" id="RHEA:11098"/>
    </physiologicalReaction>
</comment>
<evidence type="ECO:0000256" key="18">
    <source>
        <dbReference type="RuleBase" id="RU000437"/>
    </source>
</evidence>
<keyword evidence="22" id="KW-1185">Reference proteome</keyword>
<evidence type="ECO:0000256" key="12">
    <source>
        <dbReference type="ARBA" id="ARBA00069372"/>
    </source>
</evidence>
<comment type="pathway">
    <text evidence="14">Membrane lipid metabolism; glycerophospholipid metabolism.</text>
</comment>
<comment type="similarity">
    <text evidence="1 14 18">Belongs to the NAD-dependent glycerol-3-phosphate dehydrogenase family.</text>
</comment>
<dbReference type="AlphaFoldDB" id="A0A2G5KCA7"/>